<keyword evidence="3" id="KW-1185">Reference proteome</keyword>
<evidence type="ECO:0000313" key="3">
    <source>
        <dbReference type="Proteomes" id="UP001596547"/>
    </source>
</evidence>
<protein>
    <submittedName>
        <fullName evidence="2">Uncharacterized protein</fullName>
    </submittedName>
</protein>
<reference evidence="2 3" key="1">
    <citation type="journal article" date="2019" name="Int. J. Syst. Evol. Microbiol.">
        <title>The Global Catalogue of Microorganisms (GCM) 10K type strain sequencing project: providing services to taxonomists for standard genome sequencing and annotation.</title>
        <authorList>
            <consortium name="The Broad Institute Genomics Platform"/>
            <consortium name="The Broad Institute Genome Sequencing Center for Infectious Disease"/>
            <person name="Wu L."/>
            <person name="Ma J."/>
        </authorList>
    </citation>
    <scope>NUCLEOTIDE SEQUENCE [LARGE SCALE GENOMIC DNA]</scope>
    <source>
        <strain evidence="2 3">PSR21</strain>
    </source>
</reference>
<sequence length="122" mass="13130">MADTELTEDFGSDSGGGKVKRTVGVLAVLAVLLVLLKLRRGGSSDEGEGESEEYVELDESDEREGVDTVTTSKDEGDEIEVTTSTSKFGGGRLEELDVVDYLGILAAALQAARDEYRIRTNR</sequence>
<feature type="compositionally biased region" description="Acidic residues" evidence="1">
    <location>
        <begin position="45"/>
        <end position="64"/>
    </location>
</feature>
<proteinExistence type="predicted"/>
<accession>A0ABD6A624</accession>
<feature type="region of interest" description="Disordered" evidence="1">
    <location>
        <begin position="41"/>
        <end position="78"/>
    </location>
</feature>
<dbReference type="EMBL" id="JBHTBF010000001">
    <property type="protein sequence ID" value="MFC7315459.1"/>
    <property type="molecule type" value="Genomic_DNA"/>
</dbReference>
<gene>
    <name evidence="2" type="ORF">ACFQPE_01435</name>
</gene>
<dbReference type="GeneID" id="79314424"/>
<dbReference type="AlphaFoldDB" id="A0ABD6A624"/>
<evidence type="ECO:0000256" key="1">
    <source>
        <dbReference type="SAM" id="MobiDB-lite"/>
    </source>
</evidence>
<dbReference type="RefSeq" id="WP_276304858.1">
    <property type="nucleotide sequence ID" value="NZ_CP119992.1"/>
</dbReference>
<name>A0ABD6A624_9EURY</name>
<comment type="caution">
    <text evidence="2">The sequence shown here is derived from an EMBL/GenBank/DDBJ whole genome shotgun (WGS) entry which is preliminary data.</text>
</comment>
<evidence type="ECO:0000313" key="2">
    <source>
        <dbReference type="EMBL" id="MFC7315459.1"/>
    </source>
</evidence>
<organism evidence="2 3">
    <name type="scientific">Halomarina halobia</name>
    <dbReference type="NCBI Taxonomy" id="3033386"/>
    <lineage>
        <taxon>Archaea</taxon>
        <taxon>Methanobacteriati</taxon>
        <taxon>Methanobacteriota</taxon>
        <taxon>Stenosarchaea group</taxon>
        <taxon>Halobacteria</taxon>
        <taxon>Halobacteriales</taxon>
        <taxon>Natronomonadaceae</taxon>
        <taxon>Halomarina</taxon>
    </lineage>
</organism>
<dbReference type="Proteomes" id="UP001596547">
    <property type="component" value="Unassembled WGS sequence"/>
</dbReference>